<dbReference type="OrthoDB" id="9804504at2"/>
<dbReference type="GO" id="GO:0003723">
    <property type="term" value="F:RNA binding"/>
    <property type="evidence" value="ECO:0007669"/>
    <property type="project" value="InterPro"/>
</dbReference>
<comment type="function">
    <text evidence="7">Translation factor necessary for the incorporation of selenocysteine into proteins. It probably replaces EF-Tu for the insertion of selenocysteine directed by the UGA codon. SelB binds GTP and GDP.</text>
</comment>
<dbReference type="InterPro" id="IPR009000">
    <property type="entry name" value="Transl_B-barrel_sf"/>
</dbReference>
<accession>E6SLR5</accession>
<dbReference type="CDD" id="cd15491">
    <property type="entry name" value="selB_III"/>
    <property type="match status" value="1"/>
</dbReference>
<dbReference type="GO" id="GO:0001514">
    <property type="term" value="P:selenocysteine incorporation"/>
    <property type="evidence" value="ECO:0007669"/>
    <property type="project" value="InterPro"/>
</dbReference>
<dbReference type="PANTHER" id="PTHR43721">
    <property type="entry name" value="ELONGATION FACTOR TU-RELATED"/>
    <property type="match status" value="1"/>
</dbReference>
<keyword evidence="11" id="KW-1185">Reference proteome</keyword>
<dbReference type="NCBIfam" id="TIGR00231">
    <property type="entry name" value="small_GTP"/>
    <property type="match status" value="1"/>
</dbReference>
<dbReference type="AlphaFoldDB" id="E6SLR5"/>
<evidence type="ECO:0000256" key="2">
    <source>
        <dbReference type="ARBA" id="ARBA00015953"/>
    </source>
</evidence>
<dbReference type="Pfam" id="PF09107">
    <property type="entry name" value="WHD_3rd_SelB"/>
    <property type="match status" value="1"/>
</dbReference>
<dbReference type="InterPro" id="IPR005225">
    <property type="entry name" value="Small_GTP-bd"/>
</dbReference>
<dbReference type="SUPFAM" id="SSF46785">
    <property type="entry name" value="Winged helix' DNA-binding domain"/>
    <property type="match status" value="3"/>
</dbReference>
<dbReference type="GO" id="GO:0003746">
    <property type="term" value="F:translation elongation factor activity"/>
    <property type="evidence" value="ECO:0007669"/>
    <property type="project" value="UniProtKB-KW"/>
</dbReference>
<dbReference type="GO" id="GO:0005829">
    <property type="term" value="C:cytosol"/>
    <property type="evidence" value="ECO:0007669"/>
    <property type="project" value="TreeGrafter"/>
</dbReference>
<dbReference type="RefSeq" id="WP_013495669.1">
    <property type="nucleotide sequence ID" value="NC_014831.1"/>
</dbReference>
<evidence type="ECO:0000256" key="1">
    <source>
        <dbReference type="ARBA" id="ARBA00004496"/>
    </source>
</evidence>
<keyword evidence="10" id="KW-0251">Elongation factor</keyword>
<dbReference type="InterPro" id="IPR004535">
    <property type="entry name" value="Transl_elong_SelB"/>
</dbReference>
<evidence type="ECO:0000256" key="3">
    <source>
        <dbReference type="ARBA" id="ARBA00022490"/>
    </source>
</evidence>
<sequence length="673" mass="71918">MTLVIGTAGHVDHGKTTLVRALTGVDTDRLQEEKRRGISIDLGFAPFRLPSGRAAAIVDVPGHERFVHNMAAGVHGMDLVLLVVAADEGVMPQTVEHLDILQLLGVRHGLVVLTKVDLVDDPAWLDLVEDDVRASLQGTFLAQAPVVRVAPPTGHGLDRLLAALEEAAARVPPRDAGGLARLPIDRVFTVTGFGTVVTGTLVSGTLRAGDRVEVQPGGLPARIRHLQVHGREVSEAAAGQRVAANLAGVDHTLLRRGQVLVHPGTLAATQWLAARVEWLPRAPWPLRHQERVRVHAGAAEVLGRVRLLEPARPWQPGESGWALIRLEEPLVAAPGDRFVLRTYSPPRTAGGGLVADVGRPWTRRAAPGRWLAAFLADEPATALTARLERAGRPRAAADLAREVGQPLSRVEAALAGAAAAGRTVPVGNGFWVAASVAERLAREVRAVLERYHRERPLEPGMSRDALVHVLQAGLPVPGAGGGGTGRVPEPEAGAALQALLEAWVARGILAVRDDRFHLPGWEPAAGAADRQRLQRIEAVYRQGGLAPPASAEEAATAAGMAPAEVLALIGLLERQGRLVRVDTGLWFTPEAIAEAWRRLRALEREHGPFTVAQARDALGVTRKWALPLLEFFDRRRWTRREGDLRRVVGGPEGPAAAGVWGHGDSNQTGTGAR</sequence>
<dbReference type="InterPro" id="IPR009001">
    <property type="entry name" value="Transl_elong_EF1A/Init_IF2_C"/>
</dbReference>
<dbReference type="SUPFAM" id="SSF50447">
    <property type="entry name" value="Translation proteins"/>
    <property type="match status" value="1"/>
</dbReference>
<dbReference type="PRINTS" id="PR00315">
    <property type="entry name" value="ELONGATNFCT"/>
</dbReference>
<dbReference type="Gene3D" id="2.40.30.10">
    <property type="entry name" value="Translation factors"/>
    <property type="match status" value="1"/>
</dbReference>
<name>E6SLR5_THEM7</name>
<dbReference type="InterPro" id="IPR036390">
    <property type="entry name" value="WH_DNA-bd_sf"/>
</dbReference>
<evidence type="ECO:0000259" key="9">
    <source>
        <dbReference type="PROSITE" id="PS51722"/>
    </source>
</evidence>
<dbReference type="NCBIfam" id="TIGR00475">
    <property type="entry name" value="selB"/>
    <property type="match status" value="1"/>
</dbReference>
<feature type="domain" description="Tr-type G" evidence="9">
    <location>
        <begin position="1"/>
        <end position="174"/>
    </location>
</feature>
<dbReference type="Pfam" id="PF25461">
    <property type="entry name" value="Beta-barrel_SelB"/>
    <property type="match status" value="1"/>
</dbReference>
<proteinExistence type="predicted"/>
<dbReference type="Gene3D" id="1.10.10.2770">
    <property type="match status" value="1"/>
</dbReference>
<dbReference type="CDD" id="cd03696">
    <property type="entry name" value="SelB_II"/>
    <property type="match status" value="1"/>
</dbReference>
<dbReference type="SMR" id="E6SLR5"/>
<dbReference type="Pfam" id="PF00009">
    <property type="entry name" value="GTP_EFTU"/>
    <property type="match status" value="1"/>
</dbReference>
<dbReference type="Pfam" id="PF03144">
    <property type="entry name" value="GTP_EFTU_D2"/>
    <property type="match status" value="1"/>
</dbReference>
<reference evidence="10 11" key="1">
    <citation type="journal article" date="2010" name="Stand. Genomic Sci.">
        <title>Complete genome sequence of Thermaerobacter marianensis type strain (7p75a).</title>
        <authorList>
            <person name="Han C."/>
            <person name="Gu W."/>
            <person name="Zhang X."/>
            <person name="Lapidus A."/>
            <person name="Nolan M."/>
            <person name="Copeland A."/>
            <person name="Lucas S."/>
            <person name="Del Rio T.G."/>
            <person name="Tice H."/>
            <person name="Cheng J.F."/>
            <person name="Tapia R."/>
            <person name="Goodwin L."/>
            <person name="Pitluck S."/>
            <person name="Pagani I."/>
            <person name="Ivanova N."/>
            <person name="Mavromatis K."/>
            <person name="Mikhailova N."/>
            <person name="Pati A."/>
            <person name="Chen A."/>
            <person name="Palaniappan K."/>
            <person name="Land M."/>
            <person name="Hauser L."/>
            <person name="Chang Y.J."/>
            <person name="Jeffries C.D."/>
            <person name="Schneider S."/>
            <person name="Rohde M."/>
            <person name="Goker M."/>
            <person name="Pukall R."/>
            <person name="Woyke T."/>
            <person name="Bristow J."/>
            <person name="Eisen J.A."/>
            <person name="Markowitz V."/>
            <person name="Hugenholtz P."/>
            <person name="Kyrpides N.C."/>
            <person name="Klenk H.P."/>
            <person name="Detter J.C."/>
        </authorList>
    </citation>
    <scope>NUCLEOTIDE SEQUENCE [LARGE SCALE GENOMIC DNA]</scope>
    <source>
        <strain evidence="11">ATCC 700841 / DSM 12885 / JCM 10246 / 7p75a</strain>
    </source>
</reference>
<dbReference type="SUPFAM" id="SSF50465">
    <property type="entry name" value="EF-Tu/eEF-1alpha/eIF2-gamma C-terminal domain"/>
    <property type="match status" value="1"/>
</dbReference>
<dbReference type="Proteomes" id="UP000008915">
    <property type="component" value="Chromosome"/>
</dbReference>
<dbReference type="InterPro" id="IPR050055">
    <property type="entry name" value="EF-Tu_GTPase"/>
</dbReference>
<evidence type="ECO:0000256" key="5">
    <source>
        <dbReference type="ARBA" id="ARBA00022917"/>
    </source>
</evidence>
<dbReference type="Gene3D" id="3.40.50.300">
    <property type="entry name" value="P-loop containing nucleotide triphosphate hydrolases"/>
    <property type="match status" value="1"/>
</dbReference>
<dbReference type="SUPFAM" id="SSF52540">
    <property type="entry name" value="P-loop containing nucleoside triphosphate hydrolases"/>
    <property type="match status" value="1"/>
</dbReference>
<dbReference type="InterPro" id="IPR000795">
    <property type="entry name" value="T_Tr_GTP-bd_dom"/>
</dbReference>
<dbReference type="PANTHER" id="PTHR43721:SF22">
    <property type="entry name" value="ELONGATION FACTOR TU, MITOCHONDRIAL"/>
    <property type="match status" value="1"/>
</dbReference>
<dbReference type="eggNOG" id="COG3276">
    <property type="taxonomic scope" value="Bacteria"/>
</dbReference>
<dbReference type="InterPro" id="IPR004161">
    <property type="entry name" value="EFTu-like_2"/>
</dbReference>
<evidence type="ECO:0000256" key="4">
    <source>
        <dbReference type="ARBA" id="ARBA00022741"/>
    </source>
</evidence>
<dbReference type="InterPro" id="IPR015190">
    <property type="entry name" value="Elong_fac_SelB-wing-hlx_typ-2"/>
</dbReference>
<evidence type="ECO:0000256" key="7">
    <source>
        <dbReference type="ARBA" id="ARBA00025526"/>
    </source>
</evidence>
<dbReference type="HOGENOM" id="CLU_023030_3_0_9"/>
<keyword evidence="3" id="KW-0963">Cytoplasm</keyword>
<dbReference type="EMBL" id="CP002344">
    <property type="protein sequence ID" value="ADU51364.1"/>
    <property type="molecule type" value="Genomic_DNA"/>
</dbReference>
<dbReference type="Pfam" id="PF09106">
    <property type="entry name" value="WHD_2nd_SelB"/>
    <property type="match status" value="1"/>
</dbReference>
<dbReference type="PROSITE" id="PS51722">
    <property type="entry name" value="G_TR_2"/>
    <property type="match status" value="1"/>
</dbReference>
<evidence type="ECO:0000313" key="10">
    <source>
        <dbReference type="EMBL" id="ADU51364.1"/>
    </source>
</evidence>
<keyword evidence="4" id="KW-0547">Nucleotide-binding</keyword>
<keyword evidence="6" id="KW-0342">GTP-binding</keyword>
<keyword evidence="5" id="KW-0648">Protein biosynthesis</keyword>
<dbReference type="InterPro" id="IPR027417">
    <property type="entry name" value="P-loop_NTPase"/>
</dbReference>
<dbReference type="GO" id="GO:0003924">
    <property type="term" value="F:GTPase activity"/>
    <property type="evidence" value="ECO:0007669"/>
    <property type="project" value="InterPro"/>
</dbReference>
<dbReference type="InterPro" id="IPR036388">
    <property type="entry name" value="WH-like_DNA-bd_sf"/>
</dbReference>
<dbReference type="InterPro" id="IPR015191">
    <property type="entry name" value="SelB_WHD4"/>
</dbReference>
<dbReference type="InterPro" id="IPR057335">
    <property type="entry name" value="Beta-barrel_SelB"/>
</dbReference>
<evidence type="ECO:0000313" key="11">
    <source>
        <dbReference type="Proteomes" id="UP000008915"/>
    </source>
</evidence>
<gene>
    <name evidence="10" type="ordered locus">Tmar_1251</name>
</gene>
<protein>
    <recommendedName>
        <fullName evidence="2">Selenocysteine-specific elongation factor</fullName>
    </recommendedName>
    <alternativeName>
        <fullName evidence="8">SelB translation factor</fullName>
    </alternativeName>
</protein>
<dbReference type="CDD" id="cd04171">
    <property type="entry name" value="SelB"/>
    <property type="match status" value="1"/>
</dbReference>
<dbReference type="Gene3D" id="1.10.10.10">
    <property type="entry name" value="Winged helix-like DNA-binding domain superfamily/Winged helix DNA-binding domain"/>
    <property type="match status" value="1"/>
</dbReference>
<dbReference type="KEGG" id="tmr:Tmar_1251"/>
<organism evidence="10 11">
    <name type="scientific">Thermaerobacter marianensis (strain ATCC 700841 / DSM 12885 / JCM 10246 / 7p75a)</name>
    <dbReference type="NCBI Taxonomy" id="644966"/>
    <lineage>
        <taxon>Bacteria</taxon>
        <taxon>Bacillati</taxon>
        <taxon>Bacillota</taxon>
        <taxon>Clostridia</taxon>
        <taxon>Eubacteriales</taxon>
        <taxon>Clostridiales Family XVII. Incertae Sedis</taxon>
        <taxon>Thermaerobacter</taxon>
    </lineage>
</organism>
<dbReference type="PROSITE" id="PS00301">
    <property type="entry name" value="G_TR_1"/>
    <property type="match status" value="1"/>
</dbReference>
<reference evidence="11" key="2">
    <citation type="journal article" date="2010" name="Stand. Genomic Sci.">
        <title>Complete genome sequence of Thermaerobacter marianensis type strain (7p75aT).</title>
        <authorList>
            <person name="Han C."/>
            <person name="Gu W."/>
            <person name="Zhang X."/>
            <person name="Lapidus A."/>
            <person name="Nolan M."/>
            <person name="Copeland A."/>
            <person name="Lucas S."/>
            <person name="Glavina Del Rio T."/>
            <person name="Tice H."/>
            <person name="Cheng J."/>
            <person name="Tapia R."/>
            <person name="Goodwin L."/>
            <person name="Pitluck S."/>
            <person name="Pagani I."/>
            <person name="Ivanova N."/>
            <person name="Mavromatis K."/>
            <person name="Mikhailova N."/>
            <person name="Pati A."/>
            <person name="Chen A."/>
            <person name="Palaniappan K."/>
            <person name="Land M."/>
            <person name="Hauser L."/>
            <person name="Chang Y."/>
            <person name="Jeffries C."/>
            <person name="Schneider S."/>
            <person name="Rohde M."/>
            <person name="Goker M."/>
            <person name="Pukall R."/>
            <person name="Woyke T."/>
            <person name="Bristow J."/>
            <person name="Eisen J."/>
            <person name="Markowitz V."/>
            <person name="Hugenholtz P."/>
            <person name="Kyrpides N."/>
            <person name="Klenk H."/>
            <person name="Detter J."/>
        </authorList>
    </citation>
    <scope>NUCLEOTIDE SEQUENCE [LARGE SCALE GENOMIC DNA]</scope>
    <source>
        <strain evidence="11">ATCC 700841 / DSM 12885 / JCM 10246 / 7p75a</strain>
    </source>
</reference>
<evidence type="ECO:0000256" key="6">
    <source>
        <dbReference type="ARBA" id="ARBA00023134"/>
    </source>
</evidence>
<comment type="subcellular location">
    <subcellularLocation>
        <location evidence="1">Cytoplasm</location>
    </subcellularLocation>
</comment>
<dbReference type="GO" id="GO:0005525">
    <property type="term" value="F:GTP binding"/>
    <property type="evidence" value="ECO:0007669"/>
    <property type="project" value="UniProtKB-KW"/>
</dbReference>
<dbReference type="InterPro" id="IPR031157">
    <property type="entry name" value="G_TR_CS"/>
</dbReference>
<dbReference type="STRING" id="644966.Tmar_1251"/>
<evidence type="ECO:0000256" key="8">
    <source>
        <dbReference type="ARBA" id="ARBA00031615"/>
    </source>
</evidence>